<evidence type="ECO:0000259" key="1">
    <source>
        <dbReference type="PROSITE" id="PS51352"/>
    </source>
</evidence>
<comment type="caution">
    <text evidence="2">The sequence shown here is derived from an EMBL/GenBank/DDBJ whole genome shotgun (WGS) entry which is preliminary data.</text>
</comment>
<keyword evidence="3" id="KW-1185">Reference proteome</keyword>
<dbReference type="PROSITE" id="PS51352">
    <property type="entry name" value="THIOREDOXIN_2"/>
    <property type="match status" value="1"/>
</dbReference>
<dbReference type="EMBL" id="PVSR01000031">
    <property type="protein sequence ID" value="PRW62471.1"/>
    <property type="molecule type" value="Genomic_DNA"/>
</dbReference>
<dbReference type="SUPFAM" id="SSF52833">
    <property type="entry name" value="Thioredoxin-like"/>
    <property type="match status" value="1"/>
</dbReference>
<dbReference type="InterPro" id="IPR013766">
    <property type="entry name" value="Thioredoxin_domain"/>
</dbReference>
<dbReference type="RefSeq" id="WP_106114602.1">
    <property type="nucleotide sequence ID" value="NZ_PVSR01000031.1"/>
</dbReference>
<dbReference type="Gene3D" id="3.40.30.10">
    <property type="entry name" value="Glutaredoxin"/>
    <property type="match status" value="1"/>
</dbReference>
<name>A0A2T0GTP6_ACTMO</name>
<dbReference type="InParanoid" id="A0A2T0GTP6"/>
<gene>
    <name evidence="2" type="ORF">CEP50_15140</name>
</gene>
<reference evidence="2 3" key="1">
    <citation type="submission" date="2018-03" db="EMBL/GenBank/DDBJ databases">
        <title>Actinopolyspora mortivallis from Sahara, screening for active biomolecules.</title>
        <authorList>
            <person name="Selama O."/>
            <person name="Wellington E.M.H."/>
            <person name="Hacene H."/>
        </authorList>
    </citation>
    <scope>NUCLEOTIDE SEQUENCE [LARGE SCALE GENOMIC DNA]</scope>
    <source>
        <strain evidence="2 3">M5A</strain>
    </source>
</reference>
<proteinExistence type="predicted"/>
<sequence>MSPGWWTLAGVLLAVLTLGALLRVRTGRITTPGTFRGEERGRRPVFEQLSPEMAEALRGAVRPHGTESGAAVTLVQLSTAFCAPCRHTRVLLSALAERERGVRHVEFDLSRHPEWSTPLGVHTTPTTIALDPNGHELFRIRGVPRREGLTEALRSYVD</sequence>
<feature type="domain" description="Thioredoxin" evidence="1">
    <location>
        <begin position="7"/>
        <end position="158"/>
    </location>
</feature>
<dbReference type="STRING" id="1050202.GCA_000384035_03910"/>
<dbReference type="CDD" id="cd02947">
    <property type="entry name" value="TRX_family"/>
    <property type="match status" value="1"/>
</dbReference>
<organism evidence="2 3">
    <name type="scientific">Actinopolyspora mortivallis</name>
    <dbReference type="NCBI Taxonomy" id="33906"/>
    <lineage>
        <taxon>Bacteria</taxon>
        <taxon>Bacillati</taxon>
        <taxon>Actinomycetota</taxon>
        <taxon>Actinomycetes</taxon>
        <taxon>Actinopolysporales</taxon>
        <taxon>Actinopolysporaceae</taxon>
        <taxon>Actinopolyspora</taxon>
    </lineage>
</organism>
<evidence type="ECO:0000313" key="2">
    <source>
        <dbReference type="EMBL" id="PRW62471.1"/>
    </source>
</evidence>
<accession>A0A2T0GTP6</accession>
<dbReference type="AlphaFoldDB" id="A0A2T0GTP6"/>
<protein>
    <submittedName>
        <fullName evidence="2">Thioredoxin</fullName>
    </submittedName>
</protein>
<evidence type="ECO:0000313" key="3">
    <source>
        <dbReference type="Proteomes" id="UP000239352"/>
    </source>
</evidence>
<dbReference type="Proteomes" id="UP000239352">
    <property type="component" value="Unassembled WGS sequence"/>
</dbReference>
<dbReference type="InterPro" id="IPR036249">
    <property type="entry name" value="Thioredoxin-like_sf"/>
</dbReference>